<keyword evidence="15 17" id="KW-0460">Magnesium</keyword>
<reference evidence="24" key="1">
    <citation type="journal article" date="2014" name="Int. J. Syst. Evol. Microbiol.">
        <title>Complete genome sequence of Corynebacterium casei LMG S-19264T (=DSM 44701T), isolated from a smear-ripened cheese.</title>
        <authorList>
            <consortium name="US DOE Joint Genome Institute (JGI-PGF)"/>
            <person name="Walter F."/>
            <person name="Albersmeier A."/>
            <person name="Kalinowski J."/>
            <person name="Ruckert C."/>
        </authorList>
    </citation>
    <scope>NUCLEOTIDE SEQUENCE</scope>
    <source>
        <strain evidence="24">KCTC 12711</strain>
    </source>
</reference>
<evidence type="ECO:0000256" key="14">
    <source>
        <dbReference type="ARBA" id="ARBA00022777"/>
    </source>
</evidence>
<feature type="domain" description="PEP-utilising enzyme mobile" evidence="21">
    <location>
        <begin position="161"/>
        <end position="231"/>
    </location>
</feature>
<dbReference type="InterPro" id="IPR036637">
    <property type="entry name" value="Phosphohistidine_dom_sf"/>
</dbReference>
<keyword evidence="12 17" id="KW-0598">Phosphotransferase system</keyword>
<dbReference type="GO" id="GO:0016301">
    <property type="term" value="F:kinase activity"/>
    <property type="evidence" value="ECO:0007669"/>
    <property type="project" value="UniProtKB-KW"/>
</dbReference>
<dbReference type="InterPro" id="IPR024692">
    <property type="entry name" value="PTS_EI"/>
</dbReference>
<dbReference type="AlphaFoldDB" id="A0A918RPF5"/>
<comment type="caution">
    <text evidence="24">The sequence shown here is derived from an EMBL/GenBank/DDBJ whole genome shotgun (WGS) entry which is preliminary data.</text>
</comment>
<feature type="binding site" evidence="19">
    <location>
        <position position="337"/>
    </location>
    <ligand>
        <name>phosphoenolpyruvate</name>
        <dbReference type="ChEBI" id="CHEBI:58702"/>
    </ligand>
</feature>
<feature type="binding site" evidence="19">
    <location>
        <position position="302"/>
    </location>
    <ligand>
        <name>phosphoenolpyruvate</name>
        <dbReference type="ChEBI" id="CHEBI:58702"/>
    </ligand>
</feature>
<dbReference type="NCBIfam" id="TIGR01417">
    <property type="entry name" value="PTS_I_fam"/>
    <property type="match status" value="1"/>
</dbReference>
<evidence type="ECO:0000259" key="22">
    <source>
        <dbReference type="Pfam" id="PF02896"/>
    </source>
</evidence>
<evidence type="ECO:0000256" key="10">
    <source>
        <dbReference type="ARBA" id="ARBA00022597"/>
    </source>
</evidence>
<feature type="binding site" evidence="20">
    <location>
        <position position="461"/>
    </location>
    <ligand>
        <name>Mg(2+)</name>
        <dbReference type="ChEBI" id="CHEBI:18420"/>
    </ligand>
</feature>
<keyword evidence="10 17" id="KW-0762">Sugar transport</keyword>
<evidence type="ECO:0000256" key="7">
    <source>
        <dbReference type="ARBA" id="ARBA00016544"/>
    </source>
</evidence>
<feature type="domain" description="Phosphotransferase system enzyme I N-terminal" evidence="23">
    <location>
        <begin position="6"/>
        <end position="128"/>
    </location>
</feature>
<dbReference type="GO" id="GO:0046872">
    <property type="term" value="F:metal ion binding"/>
    <property type="evidence" value="ECO:0007669"/>
    <property type="project" value="UniProtKB-KW"/>
</dbReference>
<evidence type="ECO:0000256" key="16">
    <source>
        <dbReference type="ARBA" id="ARBA00033235"/>
    </source>
</evidence>
<evidence type="ECO:0000256" key="6">
    <source>
        <dbReference type="ARBA" id="ARBA00012232"/>
    </source>
</evidence>
<evidence type="ECO:0000256" key="17">
    <source>
        <dbReference type="PIRNR" id="PIRNR000732"/>
    </source>
</evidence>
<evidence type="ECO:0000256" key="19">
    <source>
        <dbReference type="PIRSR" id="PIRSR000732-2"/>
    </source>
</evidence>
<dbReference type="InterPro" id="IPR015813">
    <property type="entry name" value="Pyrv/PenolPyrv_kinase-like_dom"/>
</dbReference>
<evidence type="ECO:0000256" key="13">
    <source>
        <dbReference type="ARBA" id="ARBA00022723"/>
    </source>
</evidence>
<dbReference type="PROSITE" id="PS00742">
    <property type="entry name" value="PEP_ENZYMES_2"/>
    <property type="match status" value="1"/>
</dbReference>
<keyword evidence="8 17" id="KW-0813">Transport</keyword>
<evidence type="ECO:0000259" key="23">
    <source>
        <dbReference type="Pfam" id="PF05524"/>
    </source>
</evidence>
<dbReference type="PIRSF" id="PIRSF000732">
    <property type="entry name" value="PTS_enzyme_I"/>
    <property type="match status" value="1"/>
</dbReference>
<dbReference type="InterPro" id="IPR006318">
    <property type="entry name" value="PTS_EI-like"/>
</dbReference>
<comment type="catalytic activity">
    <reaction evidence="1 17">
        <text>L-histidyl-[protein] + phosphoenolpyruvate = N(pros)-phospho-L-histidyl-[protein] + pyruvate</text>
        <dbReference type="Rhea" id="RHEA:23880"/>
        <dbReference type="Rhea" id="RHEA-COMP:9745"/>
        <dbReference type="Rhea" id="RHEA-COMP:9746"/>
        <dbReference type="ChEBI" id="CHEBI:15361"/>
        <dbReference type="ChEBI" id="CHEBI:29979"/>
        <dbReference type="ChEBI" id="CHEBI:58702"/>
        <dbReference type="ChEBI" id="CHEBI:64837"/>
        <dbReference type="EC" id="2.7.3.9"/>
    </reaction>
</comment>
<name>A0A918RPF5_9GAMM</name>
<dbReference type="GO" id="GO:0005737">
    <property type="term" value="C:cytoplasm"/>
    <property type="evidence" value="ECO:0007669"/>
    <property type="project" value="UniProtKB-SubCell"/>
</dbReference>
<keyword evidence="11 17" id="KW-0808">Transferase</keyword>
<dbReference type="Gene3D" id="3.50.30.10">
    <property type="entry name" value="Phosphohistidine domain"/>
    <property type="match status" value="1"/>
</dbReference>
<evidence type="ECO:0000256" key="8">
    <source>
        <dbReference type="ARBA" id="ARBA00022448"/>
    </source>
</evidence>
<dbReference type="InterPro" id="IPR040442">
    <property type="entry name" value="Pyrv_kinase-like_dom_sf"/>
</dbReference>
<dbReference type="EMBL" id="BMXA01000002">
    <property type="protein sequence ID" value="GHA04124.1"/>
    <property type="molecule type" value="Genomic_DNA"/>
</dbReference>
<dbReference type="SUPFAM" id="SSF47831">
    <property type="entry name" value="Enzyme I of the PEP:sugar phosphotransferase system HPr-binding (sub)domain"/>
    <property type="match status" value="1"/>
</dbReference>
<dbReference type="PRINTS" id="PR01736">
    <property type="entry name" value="PHPHTRNFRASE"/>
</dbReference>
<comment type="subcellular location">
    <subcellularLocation>
        <location evidence="4 17">Cytoplasm</location>
    </subcellularLocation>
</comment>
<dbReference type="PANTHER" id="PTHR46244">
    <property type="entry name" value="PHOSPHOENOLPYRUVATE-PROTEIN PHOSPHOTRANSFERASE"/>
    <property type="match status" value="1"/>
</dbReference>
<gene>
    <name evidence="24" type="ORF">GCM10008090_11790</name>
</gene>
<proteinExistence type="inferred from homology"/>
<evidence type="ECO:0000313" key="25">
    <source>
        <dbReference type="Proteomes" id="UP000614811"/>
    </source>
</evidence>
<dbReference type="InterPro" id="IPR050499">
    <property type="entry name" value="PEP-utilizing_PTS_enzyme"/>
</dbReference>
<reference evidence="24" key="2">
    <citation type="submission" date="2020-09" db="EMBL/GenBank/DDBJ databases">
        <authorList>
            <person name="Sun Q."/>
            <person name="Kim S."/>
        </authorList>
    </citation>
    <scope>NUCLEOTIDE SEQUENCE</scope>
    <source>
        <strain evidence="24">KCTC 12711</strain>
    </source>
</reference>
<feature type="binding site" evidence="19">
    <location>
        <position position="471"/>
    </location>
    <ligand>
        <name>phosphoenolpyruvate</name>
        <dbReference type="ChEBI" id="CHEBI:58702"/>
    </ligand>
</feature>
<evidence type="ECO:0000256" key="2">
    <source>
        <dbReference type="ARBA" id="ARBA00001946"/>
    </source>
</evidence>
<evidence type="ECO:0000256" key="15">
    <source>
        <dbReference type="ARBA" id="ARBA00022842"/>
    </source>
</evidence>
<comment type="function">
    <text evidence="3 17">General (non sugar-specific) component of the phosphoenolpyruvate-dependent sugar phosphotransferase system (sugar PTS). This major carbohydrate active-transport system catalyzes the phosphorylation of incoming sugar substrates concomitantly with their translocation across the cell membrane. Enzyme I transfers the phosphoryl group from phosphoenolpyruvate (PEP) to the phosphoryl carrier protein (HPr).</text>
</comment>
<dbReference type="Proteomes" id="UP000614811">
    <property type="component" value="Unassembled WGS sequence"/>
</dbReference>
<dbReference type="Pfam" id="PF00391">
    <property type="entry name" value="PEP-utilizers"/>
    <property type="match status" value="1"/>
</dbReference>
<evidence type="ECO:0000256" key="12">
    <source>
        <dbReference type="ARBA" id="ARBA00022683"/>
    </source>
</evidence>
<dbReference type="PANTHER" id="PTHR46244:SF3">
    <property type="entry name" value="PHOSPHOENOLPYRUVATE-PROTEIN PHOSPHOTRANSFERASE"/>
    <property type="match status" value="1"/>
</dbReference>
<evidence type="ECO:0000256" key="4">
    <source>
        <dbReference type="ARBA" id="ARBA00004496"/>
    </source>
</evidence>
<dbReference type="InterPro" id="IPR008279">
    <property type="entry name" value="PEP-util_enz_mobile_dom"/>
</dbReference>
<organism evidence="24 25">
    <name type="scientific">Arenicella chitinivorans</name>
    <dbReference type="NCBI Taxonomy" id="1329800"/>
    <lineage>
        <taxon>Bacteria</taxon>
        <taxon>Pseudomonadati</taxon>
        <taxon>Pseudomonadota</taxon>
        <taxon>Gammaproteobacteria</taxon>
        <taxon>Arenicellales</taxon>
        <taxon>Arenicellaceae</taxon>
        <taxon>Arenicella</taxon>
    </lineage>
</organism>
<evidence type="ECO:0000256" key="9">
    <source>
        <dbReference type="ARBA" id="ARBA00022490"/>
    </source>
</evidence>
<dbReference type="SUPFAM" id="SSF52009">
    <property type="entry name" value="Phosphohistidine domain"/>
    <property type="match status" value="1"/>
</dbReference>
<evidence type="ECO:0000259" key="21">
    <source>
        <dbReference type="Pfam" id="PF00391"/>
    </source>
</evidence>
<evidence type="ECO:0000313" key="24">
    <source>
        <dbReference type="EMBL" id="GHA04124.1"/>
    </source>
</evidence>
<dbReference type="RefSeq" id="WP_189399116.1">
    <property type="nucleotide sequence ID" value="NZ_BMXA01000002.1"/>
</dbReference>
<dbReference type="EC" id="2.7.3.9" evidence="6 17"/>
<dbReference type="InterPro" id="IPR008731">
    <property type="entry name" value="PTS_EIN"/>
</dbReference>
<dbReference type="InterPro" id="IPR023151">
    <property type="entry name" value="PEP_util_CS"/>
</dbReference>
<evidence type="ECO:0000256" key="20">
    <source>
        <dbReference type="PIRSR" id="PIRSR000732-3"/>
    </source>
</evidence>
<keyword evidence="25" id="KW-1185">Reference proteome</keyword>
<dbReference type="Pfam" id="PF05524">
    <property type="entry name" value="PEP-utilisers_N"/>
    <property type="match status" value="1"/>
</dbReference>
<dbReference type="Gene3D" id="3.20.20.60">
    <property type="entry name" value="Phosphoenolpyruvate-binding domains"/>
    <property type="match status" value="1"/>
</dbReference>
<dbReference type="InterPro" id="IPR000121">
    <property type="entry name" value="PEP_util_C"/>
</dbReference>
<keyword evidence="13 17" id="KW-0479">Metal-binding</keyword>
<dbReference type="Pfam" id="PF02896">
    <property type="entry name" value="PEP-utilizers_C"/>
    <property type="match status" value="1"/>
</dbReference>
<dbReference type="InterPro" id="IPR036618">
    <property type="entry name" value="PtsI_HPr-bd_sf"/>
</dbReference>
<evidence type="ECO:0000256" key="11">
    <source>
        <dbReference type="ARBA" id="ARBA00022679"/>
    </source>
</evidence>
<keyword evidence="14 17" id="KW-0418">Kinase</keyword>
<evidence type="ECO:0000256" key="18">
    <source>
        <dbReference type="PIRSR" id="PIRSR000732-1"/>
    </source>
</evidence>
<dbReference type="Gene3D" id="1.10.274.10">
    <property type="entry name" value="PtsI, HPr-binding domain"/>
    <property type="match status" value="1"/>
</dbReference>
<protein>
    <recommendedName>
        <fullName evidence="7 17">Phosphoenolpyruvate-protein phosphotransferase</fullName>
        <ecNumber evidence="6 17">2.7.3.9</ecNumber>
    </recommendedName>
    <alternativeName>
        <fullName evidence="16 17">Phosphotransferase system, enzyme I</fullName>
    </alternativeName>
</protein>
<dbReference type="SUPFAM" id="SSF51621">
    <property type="entry name" value="Phosphoenolpyruvate/pyruvate domain"/>
    <property type="match status" value="1"/>
</dbReference>
<evidence type="ECO:0000256" key="1">
    <source>
        <dbReference type="ARBA" id="ARBA00000683"/>
    </source>
</evidence>
<comment type="cofactor">
    <cofactor evidence="2 17 20">
        <name>Mg(2+)</name>
        <dbReference type="ChEBI" id="CHEBI:18420"/>
    </cofactor>
</comment>
<sequence>MLSLIGSGIGRGIAIGKAYVLKSTDIEPPFLRIKPDKVEIEVERFLQAVVDAEQEYQALLNNLDTSAPKESAAFINAHMLMLRDPLLINESIQIMRSELVNAEYALQTQSNNLIKVFEQMEDTYLREKKVDVKHITDRLLRHLMGIVSHTLDEFNTEDLSGKIIVGKDLTPAETMFVRGRKIVAFVTDLGSQISHTAIVARSLKLPAVVGLHGSSKYILEDDLLIVDGLRGIVLINPSDQVLKEYRGKARRLREREKQLSTLIRRRTKTLDDERVHLMANIETAKELREVKRVNAEGIGLYRTEYLFMNRDTAPTENEQFRDYKKIVTRVERPVVIRTLDVGGDKQLGFGYPNKSSSESPLGLRAIRLCLNHIDLFKPQLRAILRASAYGKISILIPMVSNVDEINQVLTIIKHTKAELKAEGIAFDRRIKIGGMIEVPAAAIMADVFAQKLDFLSIGTNDLIQYTLAIDRVDDAVNYLYDPTHPAVLQLIKMVIRAGEKAGIPVSLCGEMAGNDRYTRLLLGLGLRRFSMDATYLLNVKQQIMSVDTTKLRYLVGKVINADSTIEARDYLSKLNTL</sequence>
<keyword evidence="9 17" id="KW-0963">Cytoplasm</keyword>
<feature type="active site" description="Proton donor" evidence="18">
    <location>
        <position position="508"/>
    </location>
</feature>
<dbReference type="GO" id="GO:0009401">
    <property type="term" value="P:phosphoenolpyruvate-dependent sugar phosphotransferase system"/>
    <property type="evidence" value="ECO:0007669"/>
    <property type="project" value="UniProtKB-KW"/>
</dbReference>
<accession>A0A918RPF5</accession>
<feature type="binding site" evidence="20">
    <location>
        <position position="437"/>
    </location>
    <ligand>
        <name>Mg(2+)</name>
        <dbReference type="ChEBI" id="CHEBI:18420"/>
    </ligand>
</feature>
<dbReference type="GO" id="GO:0008965">
    <property type="term" value="F:phosphoenolpyruvate-protein phosphotransferase activity"/>
    <property type="evidence" value="ECO:0007669"/>
    <property type="project" value="UniProtKB-EC"/>
</dbReference>
<comment type="similarity">
    <text evidence="5 17">Belongs to the PEP-utilizing enzyme family.</text>
</comment>
<evidence type="ECO:0000256" key="5">
    <source>
        <dbReference type="ARBA" id="ARBA00007837"/>
    </source>
</evidence>
<feature type="domain" description="PEP-utilising enzyme C-terminal" evidence="22">
    <location>
        <begin position="262"/>
        <end position="547"/>
    </location>
</feature>
<evidence type="ECO:0000256" key="3">
    <source>
        <dbReference type="ARBA" id="ARBA00002728"/>
    </source>
</evidence>
<feature type="binding site" evidence="19">
    <location>
        <begin position="460"/>
        <end position="461"/>
    </location>
    <ligand>
        <name>phosphoenolpyruvate</name>
        <dbReference type="ChEBI" id="CHEBI:58702"/>
    </ligand>
</feature>
<feature type="active site" description="Tele-phosphohistidine intermediate" evidence="18">
    <location>
        <position position="195"/>
    </location>
</feature>